<keyword evidence="4" id="KW-0732">Signal</keyword>
<keyword evidence="5 7" id="KW-0378">Hydrolase</keyword>
<evidence type="ECO:0000256" key="4">
    <source>
        <dbReference type="ARBA" id="ARBA00022729"/>
    </source>
</evidence>
<sequence length="715" mass="80990">MKKIILSLIATILLVPASVRADEGMWFLMFIERLNHRDMQKMGLQLTAEEIYSINNHSLKDAIVQFNGGCTAEMISKDGLVLTNHHCGYDAIAELSTPEANYLKNGFWAANRKAELKPKSLFVRFFVRMDDVSKRILSKVNDKMTEAEREAAINREIALIEKENNEGGKYTVSVRPFFQGNEYYYFVYQDYKDVRLVGTPPENIGKFGGDTDNWEWPRHTGDFSMFRVYADANGNPADYSPNNVPLQPKHHLPVNLGGVKENDFAMILGYPGRTNRWMPAGGIEQNVKFAYPAWVEGSKMGMDKMKTHMDESDAVRLMYASKYASLANYWKNRQGMIDALTKFGTAKTKAAQEAKFDKWANQKQYKDKYGHVVETINKYYALTNEKARHDNYLMTLLRSSSFGTISRTLGRQLDNYAKADEAKRKEMYPGLVEMIDEFYKEAYIPAEKDILAGQLNLYATKAGYTLAPMVEKLGKENNNNFTKYVNNAFDSSVFASPEKVKAFLQNPNSATITNDPLVVLSNDLLNHYNAKSEVISKAQNDFGASFRLLVEGLRESKLAPIKYPDANSTLRLTYGKVRALPADKRNDAKVNNYTTMDGMVKKYKKGDEEFDLPVRLMEMNKVKDYGRYADKDGSMHVNFLTDNDITGGNSGSPVLNGKGELIGLAFDGNIEAMAGDVIFDKNLQRTINVDIRYVLWVIDKFSNAKHIVDEMTIVK</sequence>
<evidence type="ECO:0000256" key="2">
    <source>
        <dbReference type="ARBA" id="ARBA00022438"/>
    </source>
</evidence>
<dbReference type="InterPro" id="IPR009003">
    <property type="entry name" value="Peptidase_S1_PA"/>
</dbReference>
<evidence type="ECO:0000313" key="9">
    <source>
        <dbReference type="Proteomes" id="UP001059844"/>
    </source>
</evidence>
<dbReference type="PANTHER" id="PTHR38469">
    <property type="entry name" value="PERIPLASMIC PEPTIDASE SUBFAMILY S1B"/>
    <property type="match status" value="1"/>
</dbReference>
<keyword evidence="3 7" id="KW-0645">Protease</keyword>
<proteinExistence type="inferred from homology"/>
<evidence type="ECO:0000256" key="3">
    <source>
        <dbReference type="ARBA" id="ARBA00022670"/>
    </source>
</evidence>
<dbReference type="EC" id="3.4.14.-" evidence="7"/>
<name>A0ABY5IXD4_9FLAO</name>
<dbReference type="RefSeq" id="WP_256552594.1">
    <property type="nucleotide sequence ID" value="NZ_CP101751.1"/>
</dbReference>
<dbReference type="PANTHER" id="PTHR38469:SF1">
    <property type="entry name" value="PERIPLASMIC PEPTIDASE SUBFAMILY S1B"/>
    <property type="match status" value="1"/>
</dbReference>
<gene>
    <name evidence="8" type="ORF">NOX80_07000</name>
</gene>
<evidence type="ECO:0000256" key="5">
    <source>
        <dbReference type="ARBA" id="ARBA00022801"/>
    </source>
</evidence>
<evidence type="ECO:0000256" key="1">
    <source>
        <dbReference type="ARBA" id="ARBA00010491"/>
    </source>
</evidence>
<accession>A0ABY5IXD4</accession>
<dbReference type="Gene3D" id="2.40.10.10">
    <property type="entry name" value="Trypsin-like serine proteases"/>
    <property type="match status" value="1"/>
</dbReference>
<protein>
    <recommendedName>
        <fullName evidence="7">Dipeptidyl-peptidase</fullName>
        <ecNumber evidence="7">3.4.14.-</ecNumber>
    </recommendedName>
</protein>
<dbReference type="SUPFAM" id="SSF50494">
    <property type="entry name" value="Trypsin-like serine proteases"/>
    <property type="match status" value="1"/>
</dbReference>
<comment type="similarity">
    <text evidence="1 7">Belongs to the peptidase S46 family.</text>
</comment>
<dbReference type="Proteomes" id="UP001059844">
    <property type="component" value="Chromosome"/>
</dbReference>
<keyword evidence="9" id="KW-1185">Reference proteome</keyword>
<dbReference type="Pfam" id="PF10459">
    <property type="entry name" value="Peptidase_S46"/>
    <property type="match status" value="1"/>
</dbReference>
<reference evidence="8" key="1">
    <citation type="submission" date="2022-07" db="EMBL/GenBank/DDBJ databases">
        <title>Isolation, identification, and degradation of a PFOSA degrading strain from sewage treatment plant.</title>
        <authorList>
            <person name="Zhang L."/>
            <person name="Huo Y."/>
        </authorList>
    </citation>
    <scope>NUCLEOTIDE SEQUENCE</scope>
    <source>
        <strain evidence="8">C1</strain>
    </source>
</reference>
<evidence type="ECO:0000313" key="8">
    <source>
        <dbReference type="EMBL" id="UUC46940.1"/>
    </source>
</evidence>
<evidence type="ECO:0000256" key="6">
    <source>
        <dbReference type="ARBA" id="ARBA00022825"/>
    </source>
</evidence>
<dbReference type="EMBL" id="CP101751">
    <property type="protein sequence ID" value="UUC46940.1"/>
    <property type="molecule type" value="Genomic_DNA"/>
</dbReference>
<dbReference type="InterPro" id="IPR019500">
    <property type="entry name" value="Pep_S46"/>
</dbReference>
<keyword evidence="2 7" id="KW-0031">Aminopeptidase</keyword>
<dbReference type="InterPro" id="IPR043504">
    <property type="entry name" value="Peptidase_S1_PA_chymotrypsin"/>
</dbReference>
<comment type="function">
    <text evidence="7">Catalyzes the removal of dipeptides from the N-terminus of oligopeptides.</text>
</comment>
<organism evidence="8 9">
    <name type="scientific">Flavobacterium cerinum</name>
    <dbReference type="NCBI Taxonomy" id="2502784"/>
    <lineage>
        <taxon>Bacteria</taxon>
        <taxon>Pseudomonadati</taxon>
        <taxon>Bacteroidota</taxon>
        <taxon>Flavobacteriia</taxon>
        <taxon>Flavobacteriales</taxon>
        <taxon>Flavobacteriaceae</taxon>
        <taxon>Flavobacterium</taxon>
    </lineage>
</organism>
<evidence type="ECO:0000256" key="7">
    <source>
        <dbReference type="RuleBase" id="RU366067"/>
    </source>
</evidence>
<keyword evidence="6 7" id="KW-0720">Serine protease</keyword>